<dbReference type="EMBL" id="BOMM01000067">
    <property type="protein sequence ID" value="GIE15452.1"/>
    <property type="molecule type" value="Genomic_DNA"/>
</dbReference>
<reference evidence="3" key="1">
    <citation type="submission" date="2021-01" db="EMBL/GenBank/DDBJ databases">
        <title>Whole genome shotgun sequence of Actinoplanes ferrugineus NBRC 15555.</title>
        <authorList>
            <person name="Komaki H."/>
            <person name="Tamura T."/>
        </authorList>
    </citation>
    <scope>NUCLEOTIDE SEQUENCE</scope>
    <source>
        <strain evidence="3">NBRC 15555</strain>
    </source>
</reference>
<evidence type="ECO:0000256" key="1">
    <source>
        <dbReference type="SAM" id="MobiDB-lite"/>
    </source>
</evidence>
<accession>A0A919MPM2</accession>
<dbReference type="PROSITE" id="PS50206">
    <property type="entry name" value="RHODANESE_3"/>
    <property type="match status" value="1"/>
</dbReference>
<dbReference type="GO" id="GO:0004792">
    <property type="term" value="F:thiosulfate-cyanide sulfurtransferase activity"/>
    <property type="evidence" value="ECO:0007669"/>
    <property type="project" value="InterPro"/>
</dbReference>
<evidence type="ECO:0000313" key="3">
    <source>
        <dbReference type="EMBL" id="GIE15452.1"/>
    </source>
</evidence>
<dbReference type="InterPro" id="IPR036873">
    <property type="entry name" value="Rhodanese-like_dom_sf"/>
</dbReference>
<dbReference type="Proteomes" id="UP000598174">
    <property type="component" value="Unassembled WGS sequence"/>
</dbReference>
<sequence length="116" mass="12078">MILREISVARLRSDGVEGVLLDVRHPGEYAGGHLPGAVNVPLDEVSAVAARYAGQAVVTVCHSGARSLAAARLLSAAGARVQSLAGGTEAWRQAGYPVETQPLTSDKPIEEETCDD</sequence>
<dbReference type="PANTHER" id="PTHR43031">
    <property type="entry name" value="FAD-DEPENDENT OXIDOREDUCTASE"/>
    <property type="match status" value="1"/>
</dbReference>
<evidence type="ECO:0000313" key="4">
    <source>
        <dbReference type="Proteomes" id="UP000598174"/>
    </source>
</evidence>
<feature type="domain" description="Rhodanese" evidence="2">
    <location>
        <begin position="14"/>
        <end position="100"/>
    </location>
</feature>
<dbReference type="Pfam" id="PF00581">
    <property type="entry name" value="Rhodanese"/>
    <property type="match status" value="1"/>
</dbReference>
<evidence type="ECO:0000259" key="2">
    <source>
        <dbReference type="PROSITE" id="PS50206"/>
    </source>
</evidence>
<dbReference type="AlphaFoldDB" id="A0A919MPM2"/>
<dbReference type="CDD" id="cd00158">
    <property type="entry name" value="RHOD"/>
    <property type="match status" value="1"/>
</dbReference>
<dbReference type="InterPro" id="IPR001763">
    <property type="entry name" value="Rhodanese-like_dom"/>
</dbReference>
<gene>
    <name evidence="3" type="ORF">Afe05nite_72920</name>
</gene>
<dbReference type="RefSeq" id="WP_203821819.1">
    <property type="nucleotide sequence ID" value="NZ_BAAABP010000019.1"/>
</dbReference>
<organism evidence="3 4">
    <name type="scientific">Paractinoplanes ferrugineus</name>
    <dbReference type="NCBI Taxonomy" id="113564"/>
    <lineage>
        <taxon>Bacteria</taxon>
        <taxon>Bacillati</taxon>
        <taxon>Actinomycetota</taxon>
        <taxon>Actinomycetes</taxon>
        <taxon>Micromonosporales</taxon>
        <taxon>Micromonosporaceae</taxon>
        <taxon>Paractinoplanes</taxon>
    </lineage>
</organism>
<proteinExistence type="predicted"/>
<dbReference type="PANTHER" id="PTHR43031:SF16">
    <property type="entry name" value="OXIDOREDUCTASE"/>
    <property type="match status" value="1"/>
</dbReference>
<feature type="region of interest" description="Disordered" evidence="1">
    <location>
        <begin position="97"/>
        <end position="116"/>
    </location>
</feature>
<protein>
    <recommendedName>
        <fullName evidence="2">Rhodanese domain-containing protein</fullName>
    </recommendedName>
</protein>
<comment type="caution">
    <text evidence="3">The sequence shown here is derived from an EMBL/GenBank/DDBJ whole genome shotgun (WGS) entry which is preliminary data.</text>
</comment>
<dbReference type="PROSITE" id="PS00380">
    <property type="entry name" value="RHODANESE_1"/>
    <property type="match status" value="1"/>
</dbReference>
<name>A0A919MPM2_9ACTN</name>
<dbReference type="Gene3D" id="3.40.250.10">
    <property type="entry name" value="Rhodanese-like domain"/>
    <property type="match status" value="1"/>
</dbReference>
<dbReference type="InterPro" id="IPR050229">
    <property type="entry name" value="GlpE_sulfurtransferase"/>
</dbReference>
<dbReference type="SMART" id="SM00450">
    <property type="entry name" value="RHOD"/>
    <property type="match status" value="1"/>
</dbReference>
<dbReference type="SUPFAM" id="SSF52821">
    <property type="entry name" value="Rhodanese/Cell cycle control phosphatase"/>
    <property type="match status" value="1"/>
</dbReference>
<keyword evidence="4" id="KW-1185">Reference proteome</keyword>
<dbReference type="InterPro" id="IPR001307">
    <property type="entry name" value="Thiosulphate_STrfase_CS"/>
</dbReference>